<evidence type="ECO:0008006" key="4">
    <source>
        <dbReference type="Google" id="ProtNLM"/>
    </source>
</evidence>
<gene>
    <name evidence="2" type="ORF">ODALV1_LOCUS18241</name>
</gene>
<dbReference type="Proteomes" id="UP001642540">
    <property type="component" value="Unassembled WGS sequence"/>
</dbReference>
<keyword evidence="1" id="KW-0732">Signal</keyword>
<sequence>MVSYSLVITLALGLAATTFSATLENKNYKKSLVSAQTETGSLSKSAESNFDMHSVNASITYWDIDDDKLTTAAEKQEWKLEILTELMTKLDHCICPKLLGPFVCDNNRRLHSNLCYFKCVQGKSDPAITPMMILAIQSYANSKNTCTNRI</sequence>
<evidence type="ECO:0000313" key="2">
    <source>
        <dbReference type="EMBL" id="CAL8118675.1"/>
    </source>
</evidence>
<dbReference type="InterPro" id="IPR036058">
    <property type="entry name" value="Kazal_dom_sf"/>
</dbReference>
<keyword evidence="3" id="KW-1185">Reference proteome</keyword>
<proteinExistence type="predicted"/>
<protein>
    <recommendedName>
        <fullName evidence="4">Kazal-like domain-containing protein</fullName>
    </recommendedName>
</protein>
<dbReference type="EMBL" id="CAXLJM020000057">
    <property type="protein sequence ID" value="CAL8118675.1"/>
    <property type="molecule type" value="Genomic_DNA"/>
</dbReference>
<feature type="chain" id="PRO_5047004366" description="Kazal-like domain-containing protein" evidence="1">
    <location>
        <begin position="21"/>
        <end position="150"/>
    </location>
</feature>
<reference evidence="2 3" key="1">
    <citation type="submission" date="2024-08" db="EMBL/GenBank/DDBJ databases">
        <authorList>
            <person name="Cucini C."/>
            <person name="Frati F."/>
        </authorList>
    </citation>
    <scope>NUCLEOTIDE SEQUENCE [LARGE SCALE GENOMIC DNA]</scope>
</reference>
<evidence type="ECO:0000256" key="1">
    <source>
        <dbReference type="SAM" id="SignalP"/>
    </source>
</evidence>
<evidence type="ECO:0000313" key="3">
    <source>
        <dbReference type="Proteomes" id="UP001642540"/>
    </source>
</evidence>
<organism evidence="2 3">
    <name type="scientific">Orchesella dallaii</name>
    <dbReference type="NCBI Taxonomy" id="48710"/>
    <lineage>
        <taxon>Eukaryota</taxon>
        <taxon>Metazoa</taxon>
        <taxon>Ecdysozoa</taxon>
        <taxon>Arthropoda</taxon>
        <taxon>Hexapoda</taxon>
        <taxon>Collembola</taxon>
        <taxon>Entomobryomorpha</taxon>
        <taxon>Entomobryoidea</taxon>
        <taxon>Orchesellidae</taxon>
        <taxon>Orchesellinae</taxon>
        <taxon>Orchesella</taxon>
    </lineage>
</organism>
<dbReference type="SUPFAM" id="SSF100895">
    <property type="entry name" value="Kazal-type serine protease inhibitors"/>
    <property type="match status" value="1"/>
</dbReference>
<accession>A0ABP1R3I7</accession>
<comment type="caution">
    <text evidence="2">The sequence shown here is derived from an EMBL/GenBank/DDBJ whole genome shotgun (WGS) entry which is preliminary data.</text>
</comment>
<feature type="signal peptide" evidence="1">
    <location>
        <begin position="1"/>
        <end position="20"/>
    </location>
</feature>
<name>A0ABP1R3I7_9HEXA</name>